<evidence type="ECO:0000256" key="4">
    <source>
        <dbReference type="ARBA" id="ARBA00023186"/>
    </source>
</evidence>
<dbReference type="NCBIfam" id="NF041568">
    <property type="entry name" value="Jag_EloR"/>
    <property type="match status" value="1"/>
</dbReference>
<proteinExistence type="inferred from homology"/>
<dbReference type="InterPro" id="IPR038247">
    <property type="entry name" value="Jag_N_dom_sf"/>
</dbReference>
<dbReference type="RefSeq" id="WP_123779876.1">
    <property type="nucleotide sequence ID" value="NZ_RKMG01000012.1"/>
</dbReference>
<dbReference type="GO" id="GO:0003723">
    <property type="term" value="F:RNA binding"/>
    <property type="evidence" value="ECO:0007669"/>
    <property type="project" value="UniProtKB-UniRule"/>
</dbReference>
<comment type="function">
    <text evidence="6">A probable RNA chaperone. Forms a complex with KhpA which binds to cellular RNA and controls its expression. Plays a role in peptidoglycan (PG) homeostasis and cell length regulation.</text>
</comment>
<dbReference type="InterPro" id="IPR034079">
    <property type="entry name" value="R3H_KhpB"/>
</dbReference>
<dbReference type="SUPFAM" id="SSF54814">
    <property type="entry name" value="Prokaryotic type KH domain (KH-domain type II)"/>
    <property type="match status" value="1"/>
</dbReference>
<evidence type="ECO:0000313" key="8">
    <source>
        <dbReference type="EMBL" id="RPA60609.1"/>
    </source>
</evidence>
<comment type="domain">
    <text evidence="6">Has an N-terminal Jag-N domain and 2 RNA-binding domains (KH and R3H).</text>
</comment>
<sequence>MKTEKFEATSVDAAVAKGLQLLHLTREDVTVQVIQEPKKGFLGIGAKNAVVALTYNEADVAVESEELLDFSTFRRTAPAEDEVSEEIVQNESVVEETIEAEPEVEASEVTTPATDEPSVETVEAPLEAMETPVENDEVIEADNEELSIEAEAVDATEQSEEDLVDADYRDVEYVASYIIDVLKAYLVDATINVEDRGREVIYNIQTEKKGLVIGKHGKIINSLETLAQVMTHQHVRPHVRVTVNVGNYRERRHEILTRLARKTADQVAKTKRPVVLEPLPATERKIIHAQLAKYSYISTHSEGNEPHRYLVVSYND</sequence>
<dbReference type="Pfam" id="PF01424">
    <property type="entry name" value="R3H"/>
    <property type="match status" value="1"/>
</dbReference>
<dbReference type="InterPro" id="IPR001374">
    <property type="entry name" value="R3H_dom"/>
</dbReference>
<gene>
    <name evidence="6" type="primary">khpB</name>
    <name evidence="6" type="synonym">eloR</name>
    <name evidence="8" type="ORF">EF384_04985</name>
</gene>
<keyword evidence="3 6" id="KW-0133">Cell shape</keyword>
<dbReference type="GO" id="GO:0009252">
    <property type="term" value="P:peptidoglycan biosynthetic process"/>
    <property type="evidence" value="ECO:0007669"/>
    <property type="project" value="UniProtKB-UniRule"/>
</dbReference>
<evidence type="ECO:0000256" key="1">
    <source>
        <dbReference type="ARBA" id="ARBA00022490"/>
    </source>
</evidence>
<dbReference type="AlphaFoldDB" id="A0A3N4GCS9"/>
<dbReference type="CDD" id="cd02414">
    <property type="entry name" value="KH-II_Jag"/>
    <property type="match status" value="1"/>
</dbReference>
<evidence type="ECO:0000256" key="5">
    <source>
        <dbReference type="ARBA" id="ARBA00023316"/>
    </source>
</evidence>
<organism evidence="8 9">
    <name type="scientific">Aerococcus agrisoli</name>
    <dbReference type="NCBI Taxonomy" id="2487350"/>
    <lineage>
        <taxon>Bacteria</taxon>
        <taxon>Bacillati</taxon>
        <taxon>Bacillota</taxon>
        <taxon>Bacilli</taxon>
        <taxon>Lactobacillales</taxon>
        <taxon>Aerococcaceae</taxon>
        <taxon>Aerococcus</taxon>
    </lineage>
</organism>
<evidence type="ECO:0000256" key="3">
    <source>
        <dbReference type="ARBA" id="ARBA00022960"/>
    </source>
</evidence>
<evidence type="ECO:0000259" key="7">
    <source>
        <dbReference type="PROSITE" id="PS51061"/>
    </source>
</evidence>
<evidence type="ECO:0000256" key="2">
    <source>
        <dbReference type="ARBA" id="ARBA00022884"/>
    </source>
</evidence>
<dbReference type="HAMAP" id="MF_00867">
    <property type="entry name" value="KhpB"/>
    <property type="match status" value="1"/>
</dbReference>
<accession>A0A3N4GCS9</accession>
<dbReference type="Pfam" id="PF14804">
    <property type="entry name" value="Jag_N"/>
    <property type="match status" value="1"/>
</dbReference>
<dbReference type="Gene3D" id="3.30.1370.50">
    <property type="entry name" value="R3H-like domain"/>
    <property type="match status" value="1"/>
</dbReference>
<dbReference type="PANTHER" id="PTHR35800:SF1">
    <property type="entry name" value="RNA-BINDING PROTEIN KHPB"/>
    <property type="match status" value="1"/>
</dbReference>
<dbReference type="GO" id="GO:0071555">
    <property type="term" value="P:cell wall organization"/>
    <property type="evidence" value="ECO:0007669"/>
    <property type="project" value="UniProtKB-KW"/>
</dbReference>
<dbReference type="Gene3D" id="3.30.30.80">
    <property type="entry name" value="probable RNA-binding protein from clostridium symbiosum atcc 14940"/>
    <property type="match status" value="1"/>
</dbReference>
<dbReference type="Pfam" id="PF13083">
    <property type="entry name" value="KH_KhpA-B"/>
    <property type="match status" value="1"/>
</dbReference>
<comment type="caution">
    <text evidence="6">Lacks conserved residue(s) required for the propagation of feature annotation.</text>
</comment>
<dbReference type="OrthoDB" id="9794483at2"/>
<dbReference type="InterPro" id="IPR039247">
    <property type="entry name" value="KhpB"/>
</dbReference>
<reference evidence="8 9" key="1">
    <citation type="submission" date="2018-11" db="EMBL/GenBank/DDBJ databases">
        <title>Aerococcus sp. SJQ22, whole genome shotgun sequence.</title>
        <authorList>
            <person name="Sun L."/>
            <person name="Gao X."/>
            <person name="Chen W."/>
            <person name="Huang K."/>
        </authorList>
    </citation>
    <scope>NUCLEOTIDE SEQUENCE [LARGE SCALE GENOMIC DNA]</scope>
    <source>
        <strain evidence="8 9">SJQ22</strain>
    </source>
</reference>
<dbReference type="SUPFAM" id="SSF82708">
    <property type="entry name" value="R3H domain"/>
    <property type="match status" value="1"/>
</dbReference>
<keyword evidence="2 6" id="KW-0694">RNA-binding</keyword>
<comment type="caution">
    <text evidence="8">The sequence shown here is derived from an EMBL/GenBank/DDBJ whole genome shotgun (WGS) entry which is preliminary data.</text>
</comment>
<name>A0A3N4GCS9_9LACT</name>
<feature type="domain" description="R3H" evidence="7">
    <location>
        <begin position="250"/>
        <end position="316"/>
    </location>
</feature>
<keyword evidence="5 6" id="KW-0961">Cell wall biogenesis/degradation</keyword>
<comment type="similarity">
    <text evidence="6">Belongs to the KhpB RNA-binding protein family.</text>
</comment>
<keyword evidence="1 6" id="KW-0963">Cytoplasm</keyword>
<dbReference type="PANTHER" id="PTHR35800">
    <property type="entry name" value="PROTEIN JAG"/>
    <property type="match status" value="1"/>
</dbReference>
<dbReference type="GO" id="GO:0008360">
    <property type="term" value="P:regulation of cell shape"/>
    <property type="evidence" value="ECO:0007669"/>
    <property type="project" value="UniProtKB-KW"/>
</dbReference>
<dbReference type="GO" id="GO:0005737">
    <property type="term" value="C:cytoplasm"/>
    <property type="evidence" value="ECO:0007669"/>
    <property type="project" value="UniProtKB-SubCell"/>
</dbReference>
<dbReference type="Gene3D" id="3.30.300.20">
    <property type="match status" value="1"/>
</dbReference>
<dbReference type="Proteomes" id="UP000273977">
    <property type="component" value="Unassembled WGS sequence"/>
</dbReference>
<protein>
    <recommendedName>
        <fullName evidence="6">RNA-binding protein KhpB</fullName>
    </recommendedName>
    <alternativeName>
        <fullName evidence="6">RNA-binding protein EloR</fullName>
    </alternativeName>
</protein>
<dbReference type="InterPro" id="IPR036867">
    <property type="entry name" value="R3H_dom_sf"/>
</dbReference>
<evidence type="ECO:0000256" key="6">
    <source>
        <dbReference type="HAMAP-Rule" id="MF_00867"/>
    </source>
</evidence>
<dbReference type="PROSITE" id="PS51061">
    <property type="entry name" value="R3H"/>
    <property type="match status" value="1"/>
</dbReference>
<comment type="subcellular location">
    <subcellularLocation>
        <location evidence="6">Cytoplasm</location>
    </subcellularLocation>
</comment>
<dbReference type="EMBL" id="RKMG01000012">
    <property type="protein sequence ID" value="RPA60609.1"/>
    <property type="molecule type" value="Genomic_DNA"/>
</dbReference>
<dbReference type="SMART" id="SM01245">
    <property type="entry name" value="Jag_N"/>
    <property type="match status" value="1"/>
</dbReference>
<dbReference type="InterPro" id="IPR032782">
    <property type="entry name" value="KhpB_N"/>
</dbReference>
<keyword evidence="9" id="KW-1185">Reference proteome</keyword>
<dbReference type="CDD" id="cd02644">
    <property type="entry name" value="R3H_jag"/>
    <property type="match status" value="1"/>
</dbReference>
<evidence type="ECO:0000313" key="9">
    <source>
        <dbReference type="Proteomes" id="UP000273977"/>
    </source>
</evidence>
<dbReference type="InterPro" id="IPR015946">
    <property type="entry name" value="KH_dom-like_a/b"/>
</dbReference>
<dbReference type="SMART" id="SM00393">
    <property type="entry name" value="R3H"/>
    <property type="match status" value="1"/>
</dbReference>
<dbReference type="InterPro" id="IPR038008">
    <property type="entry name" value="Jag_KH"/>
</dbReference>
<comment type="subunit">
    <text evidence="6">Forms a complex with KhpA.</text>
</comment>
<keyword evidence="4 6" id="KW-0143">Chaperone</keyword>
<dbReference type="InterPro" id="IPR009019">
    <property type="entry name" value="KH_sf_prok-type"/>
</dbReference>